<gene>
    <name evidence="1" type="ORF">Csp_A06020</name>
</gene>
<name>C9Y901_CURXX</name>
<organism evidence="1">
    <name type="scientific">Curvibacter symbiont subsp. Hydra magnipapillata</name>
    <dbReference type="NCBI Taxonomy" id="667019"/>
    <lineage>
        <taxon>Bacteria</taxon>
        <taxon>Pseudomonadati</taxon>
        <taxon>Pseudomonadota</taxon>
        <taxon>Betaproteobacteria</taxon>
        <taxon>Burkholderiales</taxon>
        <taxon>Comamonadaceae</taxon>
        <taxon>Curvibacter</taxon>
    </lineage>
</organism>
<sequence>MPLMNREVRRVKQLDFGRLFIHAQWSLLAQGLKLVNMPMQLKLSSKSRTQT</sequence>
<evidence type="ECO:0000313" key="1">
    <source>
        <dbReference type="EMBL" id="CBA28186.1"/>
    </source>
</evidence>
<reference evidence="1" key="1">
    <citation type="journal article" date="2010" name="Nature">
        <title>The dynamic genome of Hydra.</title>
        <authorList>
            <person name="Chapman J.A."/>
            <person name="Kirkness E.F."/>
            <person name="Simakov O."/>
            <person name="Hampson S.E."/>
            <person name="Mitros T."/>
            <person name="Weinmaier T."/>
            <person name="Rattei T."/>
            <person name="Balasubramanian P.G."/>
            <person name="Borman J."/>
            <person name="Busam D."/>
            <person name="Disbennett K."/>
            <person name="Pfannkoch C."/>
            <person name="Sumin N."/>
            <person name="Sutton G."/>
            <person name="Viswanathan L."/>
            <person name="Walenz B."/>
            <person name="Goodstein D.M."/>
            <person name="Hellsten U."/>
            <person name="Kawashima T."/>
            <person name="Prochnik S.E."/>
            <person name="Putnam N.H."/>
            <person name="Shu S."/>
            <person name="Blumberg B."/>
            <person name="Dana C.E."/>
            <person name="Gee L."/>
            <person name="Kibler D.F."/>
            <person name="Law L."/>
            <person name="Lindgens D."/>
            <person name="Martinez D.E."/>
            <person name="Peng J."/>
            <person name="Wigge P.A."/>
            <person name="Bertulat B."/>
            <person name="Guder C."/>
            <person name="Nakamura Y."/>
            <person name="Ozbek S."/>
            <person name="Watanabe H."/>
            <person name="Khalturin K."/>
            <person name="Hemmrich G."/>
            <person name="Franke A."/>
            <person name="Augustin R."/>
            <person name="Fraune S."/>
            <person name="Hayakawa E."/>
            <person name="Hayakawa S."/>
            <person name="Hirose M."/>
            <person name="Hwang J."/>
            <person name="Ikeo K."/>
            <person name="Nishimiya-Fujisawa C."/>
            <person name="Ogura A."/>
            <person name="Takahashi T."/>
            <person name="Steinmetz P.R."/>
            <person name="Zhang X."/>
            <person name="Aufschnaiter R."/>
            <person name="Eder M.K."/>
            <person name="Gorny A.K."/>
            <person name="Salvenmoser W."/>
            <person name="Heimberg A.M."/>
            <person name="Wheeler B.M."/>
            <person name="Peterson K.J."/>
            <person name="Boettger A."/>
            <person name="Tischler P."/>
            <person name="Wolf A."/>
            <person name="Gojobori T."/>
            <person name="Remington K.A."/>
            <person name="Strausberg R.L."/>
            <person name="Venter J."/>
            <person name="Technau U."/>
            <person name="Hobmayer B."/>
            <person name="Bosch T.C."/>
            <person name="Holstein T.W."/>
            <person name="Fujisawa T."/>
            <person name="Bode H.R."/>
            <person name="David C.N."/>
            <person name="Rokhsar D.S."/>
            <person name="Steele R.E."/>
        </authorList>
    </citation>
    <scope>NUCLEOTIDE SEQUENCE</scope>
</reference>
<dbReference type="EMBL" id="FN543104">
    <property type="protein sequence ID" value="CBA28186.1"/>
    <property type="molecule type" value="Genomic_DNA"/>
</dbReference>
<dbReference type="AlphaFoldDB" id="C9Y901"/>
<proteinExistence type="predicted"/>
<accession>C9Y901</accession>
<protein>
    <submittedName>
        <fullName evidence="1">Uncharacterized protein</fullName>
    </submittedName>
</protein>